<dbReference type="EMBL" id="BJOV01000005">
    <property type="protein sequence ID" value="GEE02322.1"/>
    <property type="molecule type" value="Genomic_DNA"/>
</dbReference>
<evidence type="ECO:0000256" key="1">
    <source>
        <dbReference type="ARBA" id="ARBA00004651"/>
    </source>
</evidence>
<evidence type="ECO:0000256" key="2">
    <source>
        <dbReference type="ARBA" id="ARBA00022475"/>
    </source>
</evidence>
<comment type="subcellular location">
    <subcellularLocation>
        <location evidence="1">Cell membrane</location>
        <topology evidence="1">Multi-pass membrane protein</topology>
    </subcellularLocation>
</comment>
<evidence type="ECO:0000256" key="5">
    <source>
        <dbReference type="ARBA" id="ARBA00022692"/>
    </source>
</evidence>
<evidence type="ECO:0000313" key="12">
    <source>
        <dbReference type="EMBL" id="GEE02322.1"/>
    </source>
</evidence>
<feature type="domain" description="Putative mannosyltransferase YkcA/B-like C-terminal" evidence="11">
    <location>
        <begin position="407"/>
        <end position="483"/>
    </location>
</feature>
<proteinExistence type="predicted"/>
<feature type="transmembrane region" description="Helical" evidence="9">
    <location>
        <begin position="196"/>
        <end position="218"/>
    </location>
</feature>
<feature type="region of interest" description="Disordered" evidence="8">
    <location>
        <begin position="339"/>
        <end position="398"/>
    </location>
</feature>
<feature type="transmembrane region" description="Helical" evidence="9">
    <location>
        <begin position="38"/>
        <end position="65"/>
    </location>
</feature>
<evidence type="ECO:0000256" key="3">
    <source>
        <dbReference type="ARBA" id="ARBA00022676"/>
    </source>
</evidence>
<evidence type="ECO:0000256" key="4">
    <source>
        <dbReference type="ARBA" id="ARBA00022679"/>
    </source>
</evidence>
<keyword evidence="4" id="KW-0808">Transferase</keyword>
<keyword evidence="3" id="KW-0328">Glycosyltransferase</keyword>
<evidence type="ECO:0000256" key="7">
    <source>
        <dbReference type="ARBA" id="ARBA00023136"/>
    </source>
</evidence>
<dbReference type="Pfam" id="PF24878">
    <property type="entry name" value="YkcB_C"/>
    <property type="match status" value="1"/>
</dbReference>
<evidence type="ECO:0000256" key="8">
    <source>
        <dbReference type="SAM" id="MobiDB-lite"/>
    </source>
</evidence>
<keyword evidence="13" id="KW-1185">Reference proteome</keyword>
<dbReference type="Proteomes" id="UP000444960">
    <property type="component" value="Unassembled WGS sequence"/>
</dbReference>
<dbReference type="Pfam" id="PF13231">
    <property type="entry name" value="PMT_2"/>
    <property type="match status" value="1"/>
</dbReference>
<evidence type="ECO:0000259" key="11">
    <source>
        <dbReference type="Pfam" id="PF24878"/>
    </source>
</evidence>
<gene>
    <name evidence="12" type="ORF">nbrc107696_27680</name>
</gene>
<feature type="transmembrane region" description="Helical" evidence="9">
    <location>
        <begin position="77"/>
        <end position="98"/>
    </location>
</feature>
<evidence type="ECO:0008006" key="14">
    <source>
        <dbReference type="Google" id="ProtNLM"/>
    </source>
</evidence>
<feature type="transmembrane region" description="Helical" evidence="9">
    <location>
        <begin position="224"/>
        <end position="244"/>
    </location>
</feature>
<protein>
    <recommendedName>
        <fullName evidence="14">Glycosyl transferase</fullName>
    </recommendedName>
</protein>
<dbReference type="GO" id="GO:0009103">
    <property type="term" value="P:lipopolysaccharide biosynthetic process"/>
    <property type="evidence" value="ECO:0007669"/>
    <property type="project" value="UniProtKB-ARBA"/>
</dbReference>
<accession>A0A7I9VAP9</accession>
<dbReference type="InterPro" id="IPR050297">
    <property type="entry name" value="LipidA_mod_glycosyltrf_83"/>
</dbReference>
<feature type="transmembrane region" description="Helical" evidence="9">
    <location>
        <begin position="165"/>
        <end position="184"/>
    </location>
</feature>
<dbReference type="InterPro" id="IPR056785">
    <property type="entry name" value="YkcA/B-like_C"/>
</dbReference>
<dbReference type="PANTHER" id="PTHR33908">
    <property type="entry name" value="MANNOSYLTRANSFERASE YKCB-RELATED"/>
    <property type="match status" value="1"/>
</dbReference>
<dbReference type="InterPro" id="IPR038731">
    <property type="entry name" value="RgtA/B/C-like"/>
</dbReference>
<comment type="caution">
    <text evidence="12">The sequence shown here is derived from an EMBL/GenBank/DDBJ whole genome shotgun (WGS) entry which is preliminary data.</text>
</comment>
<dbReference type="GO" id="GO:0010041">
    <property type="term" value="P:response to iron(III) ion"/>
    <property type="evidence" value="ECO:0007669"/>
    <property type="project" value="TreeGrafter"/>
</dbReference>
<dbReference type="PANTHER" id="PTHR33908:SF3">
    <property type="entry name" value="UNDECAPRENYL PHOSPHATE-ALPHA-4-AMINO-4-DEOXY-L-ARABINOSE ARABINOSYL TRANSFERASE"/>
    <property type="match status" value="1"/>
</dbReference>
<feature type="transmembrane region" description="Helical" evidence="9">
    <location>
        <begin position="256"/>
        <end position="273"/>
    </location>
</feature>
<feature type="compositionally biased region" description="Gly residues" evidence="8">
    <location>
        <begin position="352"/>
        <end position="369"/>
    </location>
</feature>
<feature type="domain" description="Glycosyltransferase RgtA/B/C/D-like" evidence="10">
    <location>
        <begin position="34"/>
        <end position="88"/>
    </location>
</feature>
<feature type="transmembrane region" description="Helical" evidence="9">
    <location>
        <begin position="313"/>
        <end position="333"/>
    </location>
</feature>
<evidence type="ECO:0000313" key="13">
    <source>
        <dbReference type="Proteomes" id="UP000444960"/>
    </source>
</evidence>
<dbReference type="GO" id="GO:0016763">
    <property type="term" value="F:pentosyltransferase activity"/>
    <property type="evidence" value="ECO:0007669"/>
    <property type="project" value="TreeGrafter"/>
</dbReference>
<evidence type="ECO:0000256" key="6">
    <source>
        <dbReference type="ARBA" id="ARBA00022989"/>
    </source>
</evidence>
<feature type="compositionally biased region" description="Low complexity" evidence="8">
    <location>
        <begin position="370"/>
        <end position="380"/>
    </location>
</feature>
<evidence type="ECO:0000256" key="9">
    <source>
        <dbReference type="SAM" id="Phobius"/>
    </source>
</evidence>
<feature type="compositionally biased region" description="Low complexity" evidence="8">
    <location>
        <begin position="388"/>
        <end position="398"/>
    </location>
</feature>
<reference evidence="13" key="1">
    <citation type="submission" date="2019-06" db="EMBL/GenBank/DDBJ databases">
        <title>Gordonia isolated from sludge of a wastewater treatment plant.</title>
        <authorList>
            <person name="Tamura T."/>
            <person name="Aoyama K."/>
            <person name="Kang Y."/>
            <person name="Saito S."/>
            <person name="Akiyama N."/>
            <person name="Yazawa K."/>
            <person name="Gonoi T."/>
            <person name="Mikami Y."/>
        </authorList>
    </citation>
    <scope>NUCLEOTIDE SEQUENCE [LARGE SCALE GENOMIC DNA]</scope>
    <source>
        <strain evidence="13">NBRC 107696</strain>
    </source>
</reference>
<name>A0A7I9VAP9_9ACTN</name>
<dbReference type="GO" id="GO:0005886">
    <property type="term" value="C:plasma membrane"/>
    <property type="evidence" value="ECO:0007669"/>
    <property type="project" value="UniProtKB-SubCell"/>
</dbReference>
<feature type="compositionally biased region" description="Polar residues" evidence="8">
    <location>
        <begin position="339"/>
        <end position="350"/>
    </location>
</feature>
<evidence type="ECO:0000259" key="10">
    <source>
        <dbReference type="Pfam" id="PF13231"/>
    </source>
</evidence>
<keyword evidence="2" id="KW-1003">Cell membrane</keyword>
<dbReference type="AlphaFoldDB" id="A0A7I9VAP9"/>
<sequence>MLTHRLPSHVESVAQLPEGQSRPFVKHVEKPTTPGVGVALGFAFLTKMLQGLIVLPAFGLAYLLLANTSWRKRIGQLAVATLALIVSAGWFVVVTMIVPASARPYIGGSTDNTFMDLVLGYNGIGRISGDAGNGGGPGGAGTAGGSFGGETGLSRLFGSEMGNEISWLLPVAVLALVFLAYVAVRSRFDGPGLTRMEGAAAIAWGGWLLVTAAVFSYMSGTIHPYYTVALAPAIGAVIAIAAIVAWRRRDRWDGRLTIAAMIALAAAWSIVLLNRNDFGPTWCRWALGAVALIAALTVLVGGALGWRQAAGAAVIAGSIAGFAGTASFAIATATTPHSGSIPTAVSTSMETGGMGGPGGMRGGPNGAPGRGRPTAPADQGDGQDRSRSGSPGSSVSADSELAALLRSTTTTWAAATNGSQSAAGIEIASGKAVMAIGGWSGDPAPTLDQFKTYVQEGKIGYYIGGQGGDRGGNSEIAEWVAANFTASTIDGQTVYKLI</sequence>
<keyword evidence="6 9" id="KW-1133">Transmembrane helix</keyword>
<keyword evidence="5 9" id="KW-0812">Transmembrane</keyword>
<feature type="transmembrane region" description="Helical" evidence="9">
    <location>
        <begin position="285"/>
        <end position="306"/>
    </location>
</feature>
<keyword evidence="7 9" id="KW-0472">Membrane</keyword>
<organism evidence="12 13">
    <name type="scientific">Gordonia spumicola</name>
    <dbReference type="NCBI Taxonomy" id="589161"/>
    <lineage>
        <taxon>Bacteria</taxon>
        <taxon>Bacillati</taxon>
        <taxon>Actinomycetota</taxon>
        <taxon>Actinomycetes</taxon>
        <taxon>Mycobacteriales</taxon>
        <taxon>Gordoniaceae</taxon>
        <taxon>Gordonia</taxon>
    </lineage>
</organism>